<dbReference type="InterPro" id="IPR001863">
    <property type="entry name" value="Glypican"/>
</dbReference>
<organism evidence="12 13">
    <name type="scientific">Synaphobranchus kaupii</name>
    <name type="common">Kaup's arrowtooth eel</name>
    <dbReference type="NCBI Taxonomy" id="118154"/>
    <lineage>
        <taxon>Eukaryota</taxon>
        <taxon>Metazoa</taxon>
        <taxon>Chordata</taxon>
        <taxon>Craniata</taxon>
        <taxon>Vertebrata</taxon>
        <taxon>Euteleostomi</taxon>
        <taxon>Actinopterygii</taxon>
        <taxon>Neopterygii</taxon>
        <taxon>Teleostei</taxon>
        <taxon>Anguilliformes</taxon>
        <taxon>Synaphobranchidae</taxon>
        <taxon>Synaphobranchus</taxon>
    </lineage>
</organism>
<proteinExistence type="inferred from homology"/>
<evidence type="ECO:0000313" key="13">
    <source>
        <dbReference type="Proteomes" id="UP001152622"/>
    </source>
</evidence>
<keyword evidence="7" id="KW-0472">Membrane</keyword>
<dbReference type="Proteomes" id="UP001152622">
    <property type="component" value="Chromosome 6"/>
</dbReference>
<comment type="similarity">
    <text evidence="2">Belongs to the glypican family.</text>
</comment>
<evidence type="ECO:0000256" key="1">
    <source>
        <dbReference type="ARBA" id="ARBA00004609"/>
    </source>
</evidence>
<dbReference type="GO" id="GO:0005886">
    <property type="term" value="C:plasma membrane"/>
    <property type="evidence" value="ECO:0007669"/>
    <property type="project" value="UniProtKB-SubCell"/>
</dbReference>
<evidence type="ECO:0000256" key="6">
    <source>
        <dbReference type="ARBA" id="ARBA00022974"/>
    </source>
</evidence>
<accession>A0A9Q1FFS7</accession>
<keyword evidence="3" id="KW-1003">Cell membrane</keyword>
<evidence type="ECO:0000256" key="8">
    <source>
        <dbReference type="ARBA" id="ARBA00023180"/>
    </source>
</evidence>
<keyword evidence="13" id="KW-1185">Reference proteome</keyword>
<evidence type="ECO:0000256" key="9">
    <source>
        <dbReference type="ARBA" id="ARBA00023207"/>
    </source>
</evidence>
<dbReference type="EMBL" id="JAINUF010000006">
    <property type="protein sequence ID" value="KAJ8357480.1"/>
    <property type="molecule type" value="Genomic_DNA"/>
</dbReference>
<keyword evidence="9" id="KW-0357">Heparan sulfate</keyword>
<sequence length="126" mass="13940">MTIRQQIMQLKIMTNRLRNAFNGNDVDFQDTSDDVSGSGSGMCADEMCPRGPPRHHPPTQTGPNCTPTLPKTSCGWPSRMDGRTDGTVRTERNDGDQYWGLSQAVIDEDSDRGHGWKCTIPAPSHH</sequence>
<keyword evidence="5" id="KW-0732">Signal</keyword>
<comment type="subcellular location">
    <subcellularLocation>
        <location evidence="1">Cell membrane</location>
        <topology evidence="1">Lipid-anchor</topology>
        <topology evidence="1">GPI-anchor</topology>
    </subcellularLocation>
</comment>
<feature type="region of interest" description="Disordered" evidence="11">
    <location>
        <begin position="28"/>
        <end position="94"/>
    </location>
</feature>
<evidence type="ECO:0000256" key="2">
    <source>
        <dbReference type="ARBA" id="ARBA00010260"/>
    </source>
</evidence>
<feature type="compositionally biased region" description="Basic and acidic residues" evidence="11">
    <location>
        <begin position="80"/>
        <end position="94"/>
    </location>
</feature>
<reference evidence="12" key="1">
    <citation type="journal article" date="2023" name="Science">
        <title>Genome structures resolve the early diversification of teleost fishes.</title>
        <authorList>
            <person name="Parey E."/>
            <person name="Louis A."/>
            <person name="Montfort J."/>
            <person name="Bouchez O."/>
            <person name="Roques C."/>
            <person name="Iampietro C."/>
            <person name="Lluch J."/>
            <person name="Castinel A."/>
            <person name="Donnadieu C."/>
            <person name="Desvignes T."/>
            <person name="Floi Bucao C."/>
            <person name="Jouanno E."/>
            <person name="Wen M."/>
            <person name="Mejri S."/>
            <person name="Dirks R."/>
            <person name="Jansen H."/>
            <person name="Henkel C."/>
            <person name="Chen W.J."/>
            <person name="Zahm M."/>
            <person name="Cabau C."/>
            <person name="Klopp C."/>
            <person name="Thompson A.W."/>
            <person name="Robinson-Rechavi M."/>
            <person name="Braasch I."/>
            <person name="Lecointre G."/>
            <person name="Bobe J."/>
            <person name="Postlethwait J.H."/>
            <person name="Berthelot C."/>
            <person name="Roest Crollius H."/>
            <person name="Guiguen Y."/>
        </authorList>
    </citation>
    <scope>NUCLEOTIDE SEQUENCE</scope>
    <source>
        <strain evidence="12">WJC10195</strain>
    </source>
</reference>
<keyword evidence="10" id="KW-0449">Lipoprotein</keyword>
<evidence type="ECO:0000256" key="4">
    <source>
        <dbReference type="ARBA" id="ARBA00022622"/>
    </source>
</evidence>
<keyword evidence="8" id="KW-0325">Glycoprotein</keyword>
<evidence type="ECO:0000256" key="7">
    <source>
        <dbReference type="ARBA" id="ARBA00023136"/>
    </source>
</evidence>
<evidence type="ECO:0000256" key="10">
    <source>
        <dbReference type="ARBA" id="ARBA00023288"/>
    </source>
</evidence>
<dbReference type="Pfam" id="PF01153">
    <property type="entry name" value="Glypican"/>
    <property type="match status" value="1"/>
</dbReference>
<keyword evidence="6" id="KW-0654">Proteoglycan</keyword>
<dbReference type="OrthoDB" id="10010764at2759"/>
<evidence type="ECO:0000256" key="11">
    <source>
        <dbReference type="SAM" id="MobiDB-lite"/>
    </source>
</evidence>
<evidence type="ECO:0000256" key="5">
    <source>
        <dbReference type="ARBA" id="ARBA00022729"/>
    </source>
</evidence>
<feature type="compositionally biased region" description="Polar residues" evidence="11">
    <location>
        <begin position="58"/>
        <end position="71"/>
    </location>
</feature>
<dbReference type="AlphaFoldDB" id="A0A9Q1FFS7"/>
<gene>
    <name evidence="12" type="ORF">SKAU_G00202740</name>
</gene>
<comment type="caution">
    <text evidence="12">The sequence shown here is derived from an EMBL/GenBank/DDBJ whole genome shotgun (WGS) entry which is preliminary data.</text>
</comment>
<keyword evidence="4" id="KW-0336">GPI-anchor</keyword>
<evidence type="ECO:0000313" key="12">
    <source>
        <dbReference type="EMBL" id="KAJ8357480.1"/>
    </source>
</evidence>
<evidence type="ECO:0000256" key="3">
    <source>
        <dbReference type="ARBA" id="ARBA00022475"/>
    </source>
</evidence>
<dbReference type="GO" id="GO:0009966">
    <property type="term" value="P:regulation of signal transduction"/>
    <property type="evidence" value="ECO:0007669"/>
    <property type="project" value="InterPro"/>
</dbReference>
<protein>
    <submittedName>
        <fullName evidence="12">Uncharacterized protein</fullName>
    </submittedName>
</protein>
<dbReference type="GO" id="GO:0098552">
    <property type="term" value="C:side of membrane"/>
    <property type="evidence" value="ECO:0007669"/>
    <property type="project" value="UniProtKB-KW"/>
</dbReference>
<name>A0A9Q1FFS7_SYNKA</name>